<keyword evidence="8 13" id="KW-0456">Lyase</keyword>
<evidence type="ECO:0000256" key="8">
    <source>
        <dbReference type="HAMAP-Rule" id="MF_00006"/>
    </source>
</evidence>
<evidence type="ECO:0000256" key="2">
    <source>
        <dbReference type="ARBA" id="ARBA00004941"/>
    </source>
</evidence>
<dbReference type="HAMAP" id="MF_00006">
    <property type="entry name" value="Arg_succ_lyase"/>
    <property type="match status" value="1"/>
</dbReference>
<dbReference type="Proteomes" id="UP000254968">
    <property type="component" value="Unassembled WGS sequence"/>
</dbReference>
<feature type="domain" description="Aspartate/ornithine carbamoyltransferase carbamoyl-P binding" evidence="11">
    <location>
        <begin position="438"/>
        <end position="573"/>
    </location>
</feature>
<evidence type="ECO:0000259" key="9">
    <source>
        <dbReference type="Pfam" id="PF00185"/>
    </source>
</evidence>
<dbReference type="InterPro" id="IPR006132">
    <property type="entry name" value="Asp/Orn_carbamoyltranf_P-bd"/>
</dbReference>
<proteinExistence type="inferred from homology"/>
<dbReference type="InterPro" id="IPR008948">
    <property type="entry name" value="L-Aspartase-like"/>
</dbReference>
<feature type="domain" description="Argininosuccinate lyase C-terminal" evidence="12">
    <location>
        <begin position="365"/>
        <end position="406"/>
    </location>
</feature>
<evidence type="ECO:0000259" key="10">
    <source>
        <dbReference type="Pfam" id="PF00206"/>
    </source>
</evidence>
<feature type="domain" description="Fumarate lyase N-terminal" evidence="10">
    <location>
        <begin position="8"/>
        <end position="302"/>
    </location>
</feature>
<evidence type="ECO:0000256" key="1">
    <source>
        <dbReference type="ARBA" id="ARBA00000985"/>
    </source>
</evidence>
<dbReference type="FunFam" id="1.20.200.10:FF:000015">
    <property type="entry name" value="argininosuccinate lyase isoform X2"/>
    <property type="match status" value="1"/>
</dbReference>
<dbReference type="InterPro" id="IPR024083">
    <property type="entry name" value="Fumarase/histidase_N"/>
</dbReference>
<keyword evidence="6" id="KW-0808">Transferase</keyword>
<dbReference type="GO" id="GO:0016597">
    <property type="term" value="F:amino acid binding"/>
    <property type="evidence" value="ECO:0007669"/>
    <property type="project" value="InterPro"/>
</dbReference>
<evidence type="ECO:0000256" key="6">
    <source>
        <dbReference type="ARBA" id="ARBA00022679"/>
    </source>
</evidence>
<dbReference type="NCBIfam" id="NF001986">
    <property type="entry name" value="PRK00779.1"/>
    <property type="match status" value="1"/>
</dbReference>
<dbReference type="InterPro" id="IPR002292">
    <property type="entry name" value="Orn/put_carbamltrans"/>
</dbReference>
<evidence type="ECO:0000256" key="5">
    <source>
        <dbReference type="ARBA" id="ARBA00022571"/>
    </source>
</evidence>
<name>A0A378I902_9GAMM</name>
<keyword evidence="5 8" id="KW-0055">Arginine biosynthesis</keyword>
<dbReference type="Gene3D" id="1.20.200.10">
    <property type="entry name" value="Fumarase/aspartase (Central domain)"/>
    <property type="match status" value="1"/>
</dbReference>
<evidence type="ECO:0000259" key="11">
    <source>
        <dbReference type="Pfam" id="PF02729"/>
    </source>
</evidence>
<feature type="domain" description="Aspartate/ornithine carbamoyltransferase Asp/Orn-binding" evidence="9">
    <location>
        <begin position="579"/>
        <end position="728"/>
    </location>
</feature>
<dbReference type="EC" id="4.3.2.1" evidence="8"/>
<dbReference type="InterPro" id="IPR009049">
    <property type="entry name" value="Argininosuccinate_lyase"/>
</dbReference>
<comment type="similarity">
    <text evidence="8">Belongs to the lyase 1 family. Argininosuccinate lyase subfamily.</text>
</comment>
<reference evidence="13 14" key="1">
    <citation type="submission" date="2018-06" db="EMBL/GenBank/DDBJ databases">
        <authorList>
            <consortium name="Pathogen Informatics"/>
            <person name="Doyle S."/>
        </authorList>
    </citation>
    <scope>NUCLEOTIDE SEQUENCE [LARGE SCALE GENOMIC DNA]</scope>
    <source>
        <strain evidence="13 14">NCTC13315</strain>
    </source>
</reference>
<comment type="similarity">
    <text evidence="3">In the N-terminal section; belongs to the lyase 1 family. Argininosuccinate lyase subfamily.</text>
</comment>
<evidence type="ECO:0000313" key="13">
    <source>
        <dbReference type="EMBL" id="STX28854.1"/>
    </source>
</evidence>
<dbReference type="Pfam" id="PF00185">
    <property type="entry name" value="OTCace"/>
    <property type="match status" value="1"/>
</dbReference>
<dbReference type="GO" id="GO:0042450">
    <property type="term" value="P:L-arginine biosynthetic process via ornithine"/>
    <property type="evidence" value="ECO:0007669"/>
    <property type="project" value="UniProtKB-UniRule"/>
</dbReference>
<keyword evidence="14" id="KW-1185">Reference proteome</keyword>
<dbReference type="PRINTS" id="PR00145">
    <property type="entry name" value="ARGSUCLYASE"/>
</dbReference>
<protein>
    <recommendedName>
        <fullName evidence="8">Argininosuccinate lyase</fullName>
        <shortName evidence="8">ASAL</shortName>
        <ecNumber evidence="8">4.3.2.1</ecNumber>
    </recommendedName>
    <alternativeName>
        <fullName evidence="8">Arginosuccinase</fullName>
    </alternativeName>
</protein>
<dbReference type="NCBIfam" id="TIGR00658">
    <property type="entry name" value="orni_carb_tr"/>
    <property type="match status" value="1"/>
</dbReference>
<dbReference type="SUPFAM" id="SSF53671">
    <property type="entry name" value="Aspartate/ornithine carbamoyltransferase"/>
    <property type="match status" value="1"/>
</dbReference>
<evidence type="ECO:0000259" key="12">
    <source>
        <dbReference type="Pfam" id="PF14698"/>
    </source>
</evidence>
<comment type="pathway">
    <text evidence="2 8">Amino-acid biosynthesis; L-arginine biosynthesis; L-arginine from L-ornithine and carbamoyl phosphate: step 3/3.</text>
</comment>
<dbReference type="OrthoDB" id="9769623at2"/>
<dbReference type="Pfam" id="PF02729">
    <property type="entry name" value="OTCace_N"/>
    <property type="match status" value="1"/>
</dbReference>
<dbReference type="GO" id="GO:0005829">
    <property type="term" value="C:cytosol"/>
    <property type="evidence" value="ECO:0007669"/>
    <property type="project" value="TreeGrafter"/>
</dbReference>
<dbReference type="FunFam" id="3.40.50.1370:FF:000008">
    <property type="entry name" value="Ornithine carbamoyltransferase"/>
    <property type="match status" value="1"/>
</dbReference>
<dbReference type="Pfam" id="PF00206">
    <property type="entry name" value="Lyase_1"/>
    <property type="match status" value="1"/>
</dbReference>
<dbReference type="NCBIfam" id="TIGR00838">
    <property type="entry name" value="argH"/>
    <property type="match status" value="1"/>
</dbReference>
<comment type="catalytic activity">
    <reaction evidence="1 8">
        <text>2-(N(omega)-L-arginino)succinate = fumarate + L-arginine</text>
        <dbReference type="Rhea" id="RHEA:24020"/>
        <dbReference type="ChEBI" id="CHEBI:29806"/>
        <dbReference type="ChEBI" id="CHEBI:32682"/>
        <dbReference type="ChEBI" id="CHEBI:57472"/>
        <dbReference type="EC" id="4.3.2.1"/>
    </reaction>
</comment>
<dbReference type="InterPro" id="IPR036901">
    <property type="entry name" value="Asp/Orn_carbamoylTrfase_sf"/>
</dbReference>
<dbReference type="PANTHER" id="PTHR43814:SF1">
    <property type="entry name" value="ARGININOSUCCINATE LYASE"/>
    <property type="match status" value="1"/>
</dbReference>
<evidence type="ECO:0000256" key="3">
    <source>
        <dbReference type="ARBA" id="ARBA00005552"/>
    </source>
</evidence>
<dbReference type="UniPathway" id="UPA00068">
    <property type="reaction ID" value="UER00114"/>
</dbReference>
<dbReference type="EMBL" id="UGNV01000001">
    <property type="protein sequence ID" value="STX28854.1"/>
    <property type="molecule type" value="Genomic_DNA"/>
</dbReference>
<keyword evidence="8" id="KW-0963">Cytoplasm</keyword>
<keyword evidence="8" id="KW-0028">Amino-acid biosynthesis</keyword>
<gene>
    <name evidence="8 13" type="primary">argH</name>
    <name evidence="13" type="ORF">NCTC13315_01388</name>
</gene>
<dbReference type="PANTHER" id="PTHR43814">
    <property type="entry name" value="ARGININOSUCCINATE LYASE"/>
    <property type="match status" value="1"/>
</dbReference>
<dbReference type="Gene3D" id="1.10.275.10">
    <property type="entry name" value="Fumarase/aspartase (N-terminal domain)"/>
    <property type="match status" value="1"/>
</dbReference>
<dbReference type="CDD" id="cd01359">
    <property type="entry name" value="Argininosuccinate_lyase"/>
    <property type="match status" value="1"/>
</dbReference>
<dbReference type="PROSITE" id="PS00163">
    <property type="entry name" value="FUMARATE_LYASES"/>
    <property type="match status" value="1"/>
</dbReference>
<dbReference type="InterPro" id="IPR020557">
    <property type="entry name" value="Fumarate_lyase_CS"/>
</dbReference>
<comment type="similarity">
    <text evidence="4">Belongs to the aspartate/ornithine carbamoyltransferase superfamily. OTCase family.</text>
</comment>
<dbReference type="Gene3D" id="3.40.50.1370">
    <property type="entry name" value="Aspartate/ornithine carbamoyltransferase"/>
    <property type="match status" value="2"/>
</dbReference>
<organism evidence="13 14">
    <name type="scientific">Legionella beliardensis</name>
    <dbReference type="NCBI Taxonomy" id="91822"/>
    <lineage>
        <taxon>Bacteria</taxon>
        <taxon>Pseudomonadati</taxon>
        <taxon>Pseudomonadota</taxon>
        <taxon>Gammaproteobacteria</taxon>
        <taxon>Legionellales</taxon>
        <taxon>Legionellaceae</taxon>
        <taxon>Legionella</taxon>
    </lineage>
</organism>
<dbReference type="PRINTS" id="PR00149">
    <property type="entry name" value="FUMRATELYASE"/>
</dbReference>
<dbReference type="InterPro" id="IPR029419">
    <property type="entry name" value="Arg_succ_lyase_C"/>
</dbReference>
<dbReference type="InterPro" id="IPR000362">
    <property type="entry name" value="Fumarate_lyase_fam"/>
</dbReference>
<comment type="catalytic activity">
    <reaction evidence="7">
        <text>carbamoyl phosphate + L-ornithine = L-citrulline + phosphate + H(+)</text>
        <dbReference type="Rhea" id="RHEA:19513"/>
        <dbReference type="ChEBI" id="CHEBI:15378"/>
        <dbReference type="ChEBI" id="CHEBI:43474"/>
        <dbReference type="ChEBI" id="CHEBI:46911"/>
        <dbReference type="ChEBI" id="CHEBI:57743"/>
        <dbReference type="ChEBI" id="CHEBI:58228"/>
        <dbReference type="EC" id="2.1.3.3"/>
    </reaction>
</comment>
<dbReference type="InterPro" id="IPR022761">
    <property type="entry name" value="Fumarate_lyase_N"/>
</dbReference>
<comment type="subcellular location">
    <subcellularLocation>
        <location evidence="8">Cytoplasm</location>
    </subcellularLocation>
</comment>
<dbReference type="GO" id="GO:0004585">
    <property type="term" value="F:ornithine carbamoyltransferase activity"/>
    <property type="evidence" value="ECO:0007669"/>
    <property type="project" value="UniProtKB-UniRule"/>
</dbReference>
<dbReference type="SUPFAM" id="SSF48557">
    <property type="entry name" value="L-aspartase-like"/>
    <property type="match status" value="1"/>
</dbReference>
<dbReference type="Pfam" id="PF14698">
    <property type="entry name" value="ASL_C2"/>
    <property type="match status" value="1"/>
</dbReference>
<evidence type="ECO:0000256" key="7">
    <source>
        <dbReference type="ARBA" id="ARBA00048772"/>
    </source>
</evidence>
<dbReference type="InterPro" id="IPR006131">
    <property type="entry name" value="Asp_carbamoyltransf_Asp/Orn-bd"/>
</dbReference>
<evidence type="ECO:0000313" key="14">
    <source>
        <dbReference type="Proteomes" id="UP000254968"/>
    </source>
</evidence>
<accession>A0A378I902</accession>
<evidence type="ECO:0000256" key="4">
    <source>
        <dbReference type="ARBA" id="ARBA00007805"/>
    </source>
</evidence>
<dbReference type="GO" id="GO:0004056">
    <property type="term" value="F:argininosuccinate lyase activity"/>
    <property type="evidence" value="ECO:0007669"/>
    <property type="project" value="UniProtKB-UniRule"/>
</dbReference>
<dbReference type="Gene3D" id="1.10.40.30">
    <property type="entry name" value="Fumarase/aspartase (C-terminal domain)"/>
    <property type="match status" value="1"/>
</dbReference>
<dbReference type="AlphaFoldDB" id="A0A378I902"/>
<sequence length="730" mass="80944">MTNKPWGGRFKKALHPLATAFNASLAFDKALYPYDILGSKAHANMLGAQGIIPAQEAKLICDALDAIKLELQAGQHVLDEEFEDIHMFIEHLLIQKIGDIGKKLHTGRSRNDQVALDLRLYTRDAIGDVSACLQQLINRLKALSSKHTQDKMPGYTHLQQAQPIYLSRYLDAYQQMFLRDLSRFSDLQERMNFSPLGAGALAGSLLPLDRQKVAEELGFKGVITNTLDAVSDRDFIMEFCSAAAITMVHLSRLCEDLIIWATSEFNFLILDDEFATGSSLMPNKKNPDILELIRGKSGRVFGSLMSILTVMKGLPLAYNKDMQEDKEGLFDTTRTLTACLTILVPFLESVTFNTEHMAKAAESGYLDATTVLETLVKQGMPFRDAHHQVGLWVAAALEKQCSLTDLLKEISPDSFTSAAHELSHQIQQEPLPKPAKTKHVITGQELTASAIADILHLASLLKKNPSHYQDKLKNKTLAMVFDKLSFRTRLSFNLAIESLGGIAIESVNSTRKSETPSDLIRVLNGYCDFVMVRTHDDEHLQEMSKHATIPLINGLSALHHPCQILADLLSLQECFGSLKGLTLAYVGDGNNILNSLLLIAPQVGLTINYCCPAGHEPDNAILSNSKEQFPGQINRFATPEEAVHNAHAVYTDVWVSMGFEHTEKGDFTGFQVNEALMAKAHADAVFMHCMPMERGKEVSMTLPDSPCSIIFLQSENRLHVQKALLIYLAY</sequence>